<feature type="domain" description="HTH araC/xylS-type" evidence="4">
    <location>
        <begin position="144"/>
        <end position="242"/>
    </location>
</feature>
<evidence type="ECO:0000256" key="2">
    <source>
        <dbReference type="ARBA" id="ARBA00023125"/>
    </source>
</evidence>
<sequence>MPHQDDLLLELRSYQQESRQHQHDYHQLVLPVRGCLELDVAGRGGLVQAGQLAVIAAGSGHGFAAPGDNAFVVANVPAALAPQLAQLPAFLPLDAGLLAYVAFLREELQRPQAAVAGRRQMLLLLTQLLAERAGAALQLDRRVAAARALLDARFAEDISLAQLAAAAHLSVRQLSELFRRQLGMSPGQYQLEQRMQHGWLLLEQGCLPVQQVAEHCGYASLSAFSDRFRRHFGIAPSHFRQHGK</sequence>
<dbReference type="InterPro" id="IPR011051">
    <property type="entry name" value="RmlC_Cupin_sf"/>
</dbReference>
<dbReference type="InterPro" id="IPR050204">
    <property type="entry name" value="AraC_XylS_family_regulators"/>
</dbReference>
<reference evidence="5 6" key="1">
    <citation type="submission" date="2018-05" db="EMBL/GenBank/DDBJ databases">
        <title>Genomic Encyclopedia of Type Strains, Phase IV (KMG-IV): sequencing the most valuable type-strain genomes for metagenomic binning, comparative biology and taxonomic classification.</title>
        <authorList>
            <person name="Goeker M."/>
        </authorList>
    </citation>
    <scope>NUCLEOTIDE SEQUENCE [LARGE SCALE GENOMIC DNA]</scope>
    <source>
        <strain evidence="5 6">DSM 25134</strain>
    </source>
</reference>
<dbReference type="InterPro" id="IPR014710">
    <property type="entry name" value="RmlC-like_jellyroll"/>
</dbReference>
<name>A0A318JD21_9NEIS</name>
<organism evidence="5 6">
    <name type="scientific">Aquitalea magnusonii</name>
    <dbReference type="NCBI Taxonomy" id="332411"/>
    <lineage>
        <taxon>Bacteria</taxon>
        <taxon>Pseudomonadati</taxon>
        <taxon>Pseudomonadota</taxon>
        <taxon>Betaproteobacteria</taxon>
        <taxon>Neisseriales</taxon>
        <taxon>Chromobacteriaceae</taxon>
        <taxon>Aquitalea</taxon>
    </lineage>
</organism>
<evidence type="ECO:0000313" key="5">
    <source>
        <dbReference type="EMBL" id="PXX46288.1"/>
    </source>
</evidence>
<dbReference type="PANTHER" id="PTHR46796">
    <property type="entry name" value="HTH-TYPE TRANSCRIPTIONAL ACTIVATOR RHAS-RELATED"/>
    <property type="match status" value="1"/>
</dbReference>
<dbReference type="InterPro" id="IPR018060">
    <property type="entry name" value="HTH_AraC"/>
</dbReference>
<keyword evidence="6" id="KW-1185">Reference proteome</keyword>
<dbReference type="GO" id="GO:0043565">
    <property type="term" value="F:sequence-specific DNA binding"/>
    <property type="evidence" value="ECO:0007669"/>
    <property type="project" value="InterPro"/>
</dbReference>
<dbReference type="Gene3D" id="1.10.10.60">
    <property type="entry name" value="Homeodomain-like"/>
    <property type="match status" value="2"/>
</dbReference>
<dbReference type="InterPro" id="IPR020449">
    <property type="entry name" value="Tscrpt_reg_AraC-type_HTH"/>
</dbReference>
<dbReference type="OrthoDB" id="9789899at2"/>
<dbReference type="SUPFAM" id="SSF46689">
    <property type="entry name" value="Homeodomain-like"/>
    <property type="match status" value="2"/>
</dbReference>
<dbReference type="SUPFAM" id="SSF51182">
    <property type="entry name" value="RmlC-like cupins"/>
    <property type="match status" value="1"/>
</dbReference>
<evidence type="ECO:0000256" key="1">
    <source>
        <dbReference type="ARBA" id="ARBA00023015"/>
    </source>
</evidence>
<dbReference type="PRINTS" id="PR00032">
    <property type="entry name" value="HTHARAC"/>
</dbReference>
<keyword evidence="1" id="KW-0805">Transcription regulation</keyword>
<proteinExistence type="predicted"/>
<dbReference type="RefSeq" id="WP_110313412.1">
    <property type="nucleotide sequence ID" value="NZ_QJKC01000009.1"/>
</dbReference>
<dbReference type="InterPro" id="IPR009057">
    <property type="entry name" value="Homeodomain-like_sf"/>
</dbReference>
<protein>
    <submittedName>
        <fullName evidence="5">AraC family transcriptional regulator</fullName>
    </submittedName>
</protein>
<evidence type="ECO:0000313" key="6">
    <source>
        <dbReference type="Proteomes" id="UP000248395"/>
    </source>
</evidence>
<dbReference type="Gene3D" id="2.60.120.10">
    <property type="entry name" value="Jelly Rolls"/>
    <property type="match status" value="1"/>
</dbReference>
<dbReference type="SMART" id="SM00342">
    <property type="entry name" value="HTH_ARAC"/>
    <property type="match status" value="1"/>
</dbReference>
<accession>A0A318JD21</accession>
<dbReference type="Proteomes" id="UP000248395">
    <property type="component" value="Unassembled WGS sequence"/>
</dbReference>
<dbReference type="AlphaFoldDB" id="A0A318JD21"/>
<dbReference type="EMBL" id="QJKC01000009">
    <property type="protein sequence ID" value="PXX46288.1"/>
    <property type="molecule type" value="Genomic_DNA"/>
</dbReference>
<comment type="caution">
    <text evidence="5">The sequence shown here is derived from an EMBL/GenBank/DDBJ whole genome shotgun (WGS) entry which is preliminary data.</text>
</comment>
<evidence type="ECO:0000256" key="3">
    <source>
        <dbReference type="ARBA" id="ARBA00023163"/>
    </source>
</evidence>
<gene>
    <name evidence="5" type="ORF">DFR38_109130</name>
</gene>
<keyword evidence="3" id="KW-0804">Transcription</keyword>
<keyword evidence="2" id="KW-0238">DNA-binding</keyword>
<dbReference type="PANTHER" id="PTHR46796:SF10">
    <property type="entry name" value="TRANSCRIPTIONAL ACTIVATOR FEAR"/>
    <property type="match status" value="1"/>
</dbReference>
<dbReference type="PROSITE" id="PS01124">
    <property type="entry name" value="HTH_ARAC_FAMILY_2"/>
    <property type="match status" value="1"/>
</dbReference>
<dbReference type="Pfam" id="PF12833">
    <property type="entry name" value="HTH_18"/>
    <property type="match status" value="1"/>
</dbReference>
<evidence type="ECO:0000259" key="4">
    <source>
        <dbReference type="PROSITE" id="PS01124"/>
    </source>
</evidence>
<dbReference type="GO" id="GO:0003700">
    <property type="term" value="F:DNA-binding transcription factor activity"/>
    <property type="evidence" value="ECO:0007669"/>
    <property type="project" value="InterPro"/>
</dbReference>